<evidence type="ECO:0000256" key="1">
    <source>
        <dbReference type="ARBA" id="ARBA00011738"/>
    </source>
</evidence>
<dbReference type="SMART" id="SM00387">
    <property type="entry name" value="HATPase_c"/>
    <property type="match status" value="1"/>
</dbReference>
<evidence type="ECO:0000259" key="8">
    <source>
        <dbReference type="PROSITE" id="PS50112"/>
    </source>
</evidence>
<dbReference type="InterPro" id="IPR000014">
    <property type="entry name" value="PAS"/>
</dbReference>
<evidence type="ECO:0000256" key="6">
    <source>
        <dbReference type="ARBA" id="ARBA00023170"/>
    </source>
</evidence>
<evidence type="ECO:0000259" key="7">
    <source>
        <dbReference type="PROSITE" id="PS50109"/>
    </source>
</evidence>
<evidence type="ECO:0000313" key="9">
    <source>
        <dbReference type="EMBL" id="CAK9173905.1"/>
    </source>
</evidence>
<keyword evidence="5" id="KW-0157">Chromophore</keyword>
<dbReference type="Gene3D" id="3.30.565.10">
    <property type="entry name" value="Histidine kinase-like ATPase, C-terminal domain"/>
    <property type="match status" value="1"/>
</dbReference>
<dbReference type="InterPro" id="IPR036890">
    <property type="entry name" value="HATPase_C_sf"/>
</dbReference>
<gene>
    <name evidence="9" type="ORF">ILEXP_LOCUS43637</name>
</gene>
<comment type="subunit">
    <text evidence="1">Homodimer.</text>
</comment>
<dbReference type="FunFam" id="3.30.565.10:FF:000064">
    <property type="entry name" value="Phytochrome"/>
    <property type="match status" value="1"/>
</dbReference>
<dbReference type="Gene3D" id="3.30.450.20">
    <property type="entry name" value="PAS domain"/>
    <property type="match status" value="1"/>
</dbReference>
<reference evidence="9 10" key="1">
    <citation type="submission" date="2024-02" db="EMBL/GenBank/DDBJ databases">
        <authorList>
            <person name="Vignale AGUSTIN F."/>
            <person name="Sosa J E."/>
            <person name="Modenutti C."/>
        </authorList>
    </citation>
    <scope>NUCLEOTIDE SEQUENCE [LARGE SCALE GENOMIC DNA]</scope>
</reference>
<dbReference type="InterPro" id="IPR044767">
    <property type="entry name" value="Phy_HATPase-like"/>
</dbReference>
<evidence type="ECO:0000256" key="3">
    <source>
        <dbReference type="ARBA" id="ARBA00022553"/>
    </source>
</evidence>
<dbReference type="SMART" id="SM00388">
    <property type="entry name" value="HisKA"/>
    <property type="match status" value="1"/>
</dbReference>
<dbReference type="PANTHER" id="PTHR43547">
    <property type="entry name" value="TWO-COMPONENT HISTIDINE KINASE"/>
    <property type="match status" value="1"/>
</dbReference>
<dbReference type="SUPFAM" id="SSF55874">
    <property type="entry name" value="ATPase domain of HSP90 chaperone/DNA topoisomerase II/histidine kinase"/>
    <property type="match status" value="1"/>
</dbReference>
<dbReference type="InterPro" id="IPR003594">
    <property type="entry name" value="HATPase_dom"/>
</dbReference>
<comment type="caution">
    <text evidence="9">The sequence shown here is derived from an EMBL/GenBank/DDBJ whole genome shotgun (WGS) entry which is preliminary data.</text>
</comment>
<evidence type="ECO:0000256" key="2">
    <source>
        <dbReference type="ARBA" id="ARBA00022543"/>
    </source>
</evidence>
<dbReference type="EMBL" id="CAUOFW020006238">
    <property type="protein sequence ID" value="CAK9173905.1"/>
    <property type="molecule type" value="Genomic_DNA"/>
</dbReference>
<dbReference type="Proteomes" id="UP001642360">
    <property type="component" value="Unassembled WGS sequence"/>
</dbReference>
<keyword evidence="10" id="KW-1185">Reference proteome</keyword>
<dbReference type="PANTHER" id="PTHR43547:SF2">
    <property type="entry name" value="HYBRID SIGNAL TRANSDUCTION HISTIDINE KINASE C"/>
    <property type="match status" value="1"/>
</dbReference>
<dbReference type="PROSITE" id="PS50109">
    <property type="entry name" value="HIS_KIN"/>
    <property type="match status" value="1"/>
</dbReference>
<sequence length="439" mass="49542">MAGTEEKNVEIKLKTFGPQESNGPVILVANACCSRDVKGNIVGVCFIGHDVTGQKLIMDKYTRIQGDYVGILRNTCALIPPVFMMDDNGRCLEWNYAMQNLSGVKREKATDRMLLGEVFTVDNFGCRVKDQDTLTKLRILMNGVLAGQDADKMLFGFFDKQGKHVEALLSANKRTNAEGRITGVLCFLCVASPELQYAMHVQRISEQAAANSLTKLAYVRREIKNPLNGIKCVQDLMKSSNLSEEQRQLLKRSTLCQEQLAKIVDDNDVESIEECFMEMVTREFNLGEALEVVKNQVMILSRERQVQVIYDSPAEVSSMSLYGDNLRLQQVLSDFLTNALLFTPAFEGSSVLLRLNPRKQRIGTKMHVVHLEFRITHPAPGIPEEFIQEMFHHSQCVSREGLGLHMSQKLVKIMNGTVQYLREAERSSFIILMEFPLVH</sequence>
<evidence type="ECO:0000313" key="10">
    <source>
        <dbReference type="Proteomes" id="UP001642360"/>
    </source>
</evidence>
<dbReference type="InterPro" id="IPR003661">
    <property type="entry name" value="HisK_dim/P_dom"/>
</dbReference>
<keyword evidence="4" id="KW-0716">Sensory transduction</keyword>
<dbReference type="InterPro" id="IPR035965">
    <property type="entry name" value="PAS-like_dom_sf"/>
</dbReference>
<evidence type="ECO:0000256" key="4">
    <source>
        <dbReference type="ARBA" id="ARBA00022606"/>
    </source>
</evidence>
<dbReference type="PROSITE" id="PS50112">
    <property type="entry name" value="PAS"/>
    <property type="match status" value="1"/>
</dbReference>
<dbReference type="CDD" id="cd16932">
    <property type="entry name" value="HATPase_Phy-like"/>
    <property type="match status" value="1"/>
</dbReference>
<feature type="domain" description="PAS" evidence="8">
    <location>
        <begin position="77"/>
        <end position="119"/>
    </location>
</feature>
<keyword evidence="2" id="KW-0600">Photoreceptor protein</keyword>
<keyword evidence="6" id="KW-0675">Receptor</keyword>
<dbReference type="PRINTS" id="PR01033">
    <property type="entry name" value="PHYTOCHROME"/>
</dbReference>
<name>A0ABC8TXG7_9AQUA</name>
<organism evidence="9 10">
    <name type="scientific">Ilex paraguariensis</name>
    <name type="common">yerba mate</name>
    <dbReference type="NCBI Taxonomy" id="185542"/>
    <lineage>
        <taxon>Eukaryota</taxon>
        <taxon>Viridiplantae</taxon>
        <taxon>Streptophyta</taxon>
        <taxon>Embryophyta</taxon>
        <taxon>Tracheophyta</taxon>
        <taxon>Spermatophyta</taxon>
        <taxon>Magnoliopsida</taxon>
        <taxon>eudicotyledons</taxon>
        <taxon>Gunneridae</taxon>
        <taxon>Pentapetalae</taxon>
        <taxon>asterids</taxon>
        <taxon>campanulids</taxon>
        <taxon>Aquifoliales</taxon>
        <taxon>Aquifoliaceae</taxon>
        <taxon>Ilex</taxon>
    </lineage>
</organism>
<feature type="domain" description="Histidine kinase" evidence="7">
    <location>
        <begin position="218"/>
        <end position="439"/>
    </location>
</feature>
<keyword evidence="3" id="KW-0597">Phosphoprotein</keyword>
<dbReference type="Pfam" id="PF00512">
    <property type="entry name" value="HisKA"/>
    <property type="match status" value="1"/>
</dbReference>
<dbReference type="Pfam" id="PF02518">
    <property type="entry name" value="HATPase_c"/>
    <property type="match status" value="1"/>
</dbReference>
<evidence type="ECO:0000256" key="5">
    <source>
        <dbReference type="ARBA" id="ARBA00022991"/>
    </source>
</evidence>
<dbReference type="CDD" id="cd00082">
    <property type="entry name" value="HisKA"/>
    <property type="match status" value="1"/>
</dbReference>
<dbReference type="InterPro" id="IPR013767">
    <property type="entry name" value="PAS_fold"/>
</dbReference>
<dbReference type="Gene3D" id="1.10.287.130">
    <property type="match status" value="1"/>
</dbReference>
<dbReference type="Pfam" id="PF00989">
    <property type="entry name" value="PAS"/>
    <property type="match status" value="1"/>
</dbReference>
<dbReference type="GO" id="GO:0009881">
    <property type="term" value="F:photoreceptor activity"/>
    <property type="evidence" value="ECO:0007669"/>
    <property type="project" value="UniProtKB-KW"/>
</dbReference>
<dbReference type="InterPro" id="IPR005467">
    <property type="entry name" value="His_kinase_dom"/>
</dbReference>
<accession>A0ABC8TXG7</accession>
<dbReference type="AlphaFoldDB" id="A0ABC8TXG7"/>
<dbReference type="InterPro" id="IPR001294">
    <property type="entry name" value="Phytochrome"/>
</dbReference>
<proteinExistence type="predicted"/>
<evidence type="ECO:0008006" key="11">
    <source>
        <dbReference type="Google" id="ProtNLM"/>
    </source>
</evidence>
<dbReference type="SUPFAM" id="SSF55785">
    <property type="entry name" value="PYP-like sensor domain (PAS domain)"/>
    <property type="match status" value="1"/>
</dbReference>
<protein>
    <recommendedName>
        <fullName evidence="11">Phytochrome</fullName>
    </recommendedName>
</protein>